<evidence type="ECO:0000259" key="13">
    <source>
        <dbReference type="PROSITE" id="PS50032"/>
    </source>
</evidence>
<keyword evidence="7 10" id="KW-0067">ATP-binding</keyword>
<organism evidence="14 15">
    <name type="scientific">Trapa incisa</name>
    <dbReference type="NCBI Taxonomy" id="236973"/>
    <lineage>
        <taxon>Eukaryota</taxon>
        <taxon>Viridiplantae</taxon>
        <taxon>Streptophyta</taxon>
        <taxon>Embryophyta</taxon>
        <taxon>Tracheophyta</taxon>
        <taxon>Spermatophyta</taxon>
        <taxon>Magnoliopsida</taxon>
        <taxon>eudicotyledons</taxon>
        <taxon>Gunneridae</taxon>
        <taxon>Pentapetalae</taxon>
        <taxon>rosids</taxon>
        <taxon>malvids</taxon>
        <taxon>Myrtales</taxon>
        <taxon>Lythraceae</taxon>
        <taxon>Trapa</taxon>
    </lineage>
</organism>
<sequence>MNRKRVPWNGGCEMLLMGCLDHCISGQGDQLFNAIGGSSEKEFQGIVVLALLIKPSVFSCKLQNVRKMERHRALARVSTGGNAALRNYRVTRNLGHGAFSKVKAAIHLLTGCQVAIKILNRHKIREKGMEMKVEQEIKISKMLVHPHVVRLYEVIETATDIYVILEYAEHGDLYDYIVETQRVPEEEARKLFQQLISGLQYCHQYRVAHRDLKPENLLLDSNGNLKIADFGLSNIMLDGHFLKTCCGSPNYAAPEVISGKLYAGPEVDVWSCGVILYALLVGALPFDDESLPNLYRKIRGGVYNLSNNLPPGARNLISRMLVVDPIARITIPEICNHPWFKVNLPCYLAAPSNIINQMRKACISSFHGMVKMGFNKNFLMQSLHERIHNEGTVSYYLLLDKYYRSNNYYNIELENCQEATAGAMQIGDSSLSTARDCLIGIQDHHQDISMRPQPHLQNSERWGLGLQFGSHPLQIMAVVLGALQSLNVYWKKIGQYNMKCKWSPSINGHSIQIHSNSNHTQLGGPSSSNSDVSGHAAMDIVAQNTVKFELQLYKTLEENNYLLDLQRLMGPQLLFLDLCTNFLSQLQIT</sequence>
<evidence type="ECO:0000256" key="6">
    <source>
        <dbReference type="ARBA" id="ARBA00022777"/>
    </source>
</evidence>
<comment type="similarity">
    <text evidence="1">Belongs to the protein kinase superfamily. CAMK Ser/Thr protein kinase family. SNF1 subfamily.</text>
</comment>
<evidence type="ECO:0000313" key="15">
    <source>
        <dbReference type="Proteomes" id="UP001345219"/>
    </source>
</evidence>
<dbReference type="InterPro" id="IPR008271">
    <property type="entry name" value="Ser/Thr_kinase_AS"/>
</dbReference>
<dbReference type="GO" id="GO:0005524">
    <property type="term" value="F:ATP binding"/>
    <property type="evidence" value="ECO:0007669"/>
    <property type="project" value="UniProtKB-UniRule"/>
</dbReference>
<name>A0AAN7JPA2_9MYRT</name>
<dbReference type="InterPro" id="IPR001772">
    <property type="entry name" value="KA1_dom"/>
</dbReference>
<evidence type="ECO:0000256" key="1">
    <source>
        <dbReference type="ARBA" id="ARBA00006234"/>
    </source>
</evidence>
<dbReference type="PROSITE" id="PS50011">
    <property type="entry name" value="PROTEIN_KINASE_DOM"/>
    <property type="match status" value="1"/>
</dbReference>
<accession>A0AAN7JPA2</accession>
<evidence type="ECO:0000256" key="8">
    <source>
        <dbReference type="ARBA" id="ARBA00047899"/>
    </source>
</evidence>
<dbReference type="PANTHER" id="PTHR24346">
    <property type="entry name" value="MAP/MICROTUBULE AFFINITY-REGULATING KINASE"/>
    <property type="match status" value="1"/>
</dbReference>
<dbReference type="InterPro" id="IPR011009">
    <property type="entry name" value="Kinase-like_dom_sf"/>
</dbReference>
<keyword evidence="15" id="KW-1185">Reference proteome</keyword>
<dbReference type="CDD" id="cd12122">
    <property type="entry name" value="AMPKA_C"/>
    <property type="match status" value="1"/>
</dbReference>
<evidence type="ECO:0000313" key="14">
    <source>
        <dbReference type="EMBL" id="KAK4750443.1"/>
    </source>
</evidence>
<dbReference type="FunFam" id="3.30.200.20:FF:000003">
    <property type="entry name" value="Non-specific serine/threonine protein kinase"/>
    <property type="match status" value="1"/>
</dbReference>
<dbReference type="EMBL" id="JAXIOK010000017">
    <property type="protein sequence ID" value="KAK4750443.1"/>
    <property type="molecule type" value="Genomic_DNA"/>
</dbReference>
<feature type="domain" description="KA1" evidence="13">
    <location>
        <begin position="539"/>
        <end position="588"/>
    </location>
</feature>
<evidence type="ECO:0000259" key="12">
    <source>
        <dbReference type="PROSITE" id="PS50030"/>
    </source>
</evidence>
<evidence type="ECO:0000256" key="4">
    <source>
        <dbReference type="ARBA" id="ARBA00022679"/>
    </source>
</evidence>
<dbReference type="AlphaFoldDB" id="A0AAN7JPA2"/>
<protein>
    <recommendedName>
        <fullName evidence="2">non-specific serine/threonine protein kinase</fullName>
        <ecNumber evidence="2">2.7.11.1</ecNumber>
    </recommendedName>
</protein>
<dbReference type="InterPro" id="IPR028375">
    <property type="entry name" value="KA1/Ssp2_C"/>
</dbReference>
<proteinExistence type="inferred from homology"/>
<dbReference type="PROSITE" id="PS00108">
    <property type="entry name" value="PROTEIN_KINASE_ST"/>
    <property type="match status" value="1"/>
</dbReference>
<dbReference type="GO" id="GO:0004674">
    <property type="term" value="F:protein serine/threonine kinase activity"/>
    <property type="evidence" value="ECO:0007669"/>
    <property type="project" value="UniProtKB-KW"/>
</dbReference>
<dbReference type="EC" id="2.7.11.1" evidence="2"/>
<comment type="catalytic activity">
    <reaction evidence="9">
        <text>L-seryl-[protein] + ATP = O-phospho-L-seryl-[protein] + ADP + H(+)</text>
        <dbReference type="Rhea" id="RHEA:17989"/>
        <dbReference type="Rhea" id="RHEA-COMP:9863"/>
        <dbReference type="Rhea" id="RHEA-COMP:11604"/>
        <dbReference type="ChEBI" id="CHEBI:15378"/>
        <dbReference type="ChEBI" id="CHEBI:29999"/>
        <dbReference type="ChEBI" id="CHEBI:30616"/>
        <dbReference type="ChEBI" id="CHEBI:83421"/>
        <dbReference type="ChEBI" id="CHEBI:456216"/>
        <dbReference type="EC" id="2.7.11.1"/>
    </reaction>
</comment>
<keyword evidence="5 10" id="KW-0547">Nucleotide-binding</keyword>
<dbReference type="CDD" id="cd14335">
    <property type="entry name" value="UBA_SnRK1_plant"/>
    <property type="match status" value="1"/>
</dbReference>
<dbReference type="SUPFAM" id="SSF56112">
    <property type="entry name" value="Protein kinase-like (PK-like)"/>
    <property type="match status" value="1"/>
</dbReference>
<keyword evidence="3" id="KW-0723">Serine/threonine-protein kinase</keyword>
<feature type="domain" description="UBA" evidence="12">
    <location>
        <begin position="357"/>
        <end position="400"/>
    </location>
</feature>
<dbReference type="PROSITE" id="PS50032">
    <property type="entry name" value="KA1"/>
    <property type="match status" value="1"/>
</dbReference>
<comment type="caution">
    <text evidence="14">The sequence shown here is derived from an EMBL/GenBank/DDBJ whole genome shotgun (WGS) entry which is preliminary data.</text>
</comment>
<evidence type="ECO:0000256" key="7">
    <source>
        <dbReference type="ARBA" id="ARBA00022840"/>
    </source>
</evidence>
<feature type="domain" description="Protein kinase" evidence="11">
    <location>
        <begin position="88"/>
        <end position="340"/>
    </location>
</feature>
<dbReference type="SUPFAM" id="SSF103243">
    <property type="entry name" value="KA1-like"/>
    <property type="match status" value="1"/>
</dbReference>
<dbReference type="FunFam" id="1.10.510.10:FF:000407">
    <property type="entry name" value="Non-specific serine/threonine protein kinase"/>
    <property type="match status" value="1"/>
</dbReference>
<dbReference type="InterPro" id="IPR017441">
    <property type="entry name" value="Protein_kinase_ATP_BS"/>
</dbReference>
<dbReference type="PROSITE" id="PS50030">
    <property type="entry name" value="UBA"/>
    <property type="match status" value="1"/>
</dbReference>
<dbReference type="PANTHER" id="PTHR24346:SF82">
    <property type="entry name" value="KP78A-RELATED"/>
    <property type="match status" value="1"/>
</dbReference>
<feature type="binding site" evidence="10">
    <location>
        <position position="117"/>
    </location>
    <ligand>
        <name>ATP</name>
        <dbReference type="ChEBI" id="CHEBI:30616"/>
    </ligand>
</feature>
<evidence type="ECO:0000256" key="3">
    <source>
        <dbReference type="ARBA" id="ARBA00022527"/>
    </source>
</evidence>
<dbReference type="GO" id="GO:0005737">
    <property type="term" value="C:cytoplasm"/>
    <property type="evidence" value="ECO:0007669"/>
    <property type="project" value="TreeGrafter"/>
</dbReference>
<keyword evidence="6" id="KW-0418">Kinase</keyword>
<dbReference type="SMART" id="SM00220">
    <property type="entry name" value="S_TKc"/>
    <property type="match status" value="1"/>
</dbReference>
<evidence type="ECO:0000256" key="5">
    <source>
        <dbReference type="ARBA" id="ARBA00022741"/>
    </source>
</evidence>
<dbReference type="Pfam" id="PF02149">
    <property type="entry name" value="KA1"/>
    <property type="match status" value="1"/>
</dbReference>
<dbReference type="GO" id="GO:0035556">
    <property type="term" value="P:intracellular signal transduction"/>
    <property type="evidence" value="ECO:0007669"/>
    <property type="project" value="TreeGrafter"/>
</dbReference>
<dbReference type="Proteomes" id="UP001345219">
    <property type="component" value="Chromosome 4"/>
</dbReference>
<evidence type="ECO:0000256" key="10">
    <source>
        <dbReference type="PROSITE-ProRule" id="PRU10141"/>
    </source>
</evidence>
<dbReference type="Pfam" id="PF00069">
    <property type="entry name" value="Pkinase"/>
    <property type="match status" value="1"/>
</dbReference>
<dbReference type="Gene3D" id="1.10.510.10">
    <property type="entry name" value="Transferase(Phosphotransferase) domain 1"/>
    <property type="match status" value="1"/>
</dbReference>
<keyword evidence="4" id="KW-0808">Transferase</keyword>
<dbReference type="Gene3D" id="3.30.310.80">
    <property type="entry name" value="Kinase associated domain 1, KA1"/>
    <property type="match status" value="1"/>
</dbReference>
<dbReference type="PROSITE" id="PS00107">
    <property type="entry name" value="PROTEIN_KINASE_ATP"/>
    <property type="match status" value="1"/>
</dbReference>
<evidence type="ECO:0000256" key="9">
    <source>
        <dbReference type="ARBA" id="ARBA00048679"/>
    </source>
</evidence>
<dbReference type="InterPro" id="IPR015940">
    <property type="entry name" value="UBA"/>
</dbReference>
<comment type="catalytic activity">
    <reaction evidence="8">
        <text>L-threonyl-[protein] + ATP = O-phospho-L-threonyl-[protein] + ADP + H(+)</text>
        <dbReference type="Rhea" id="RHEA:46608"/>
        <dbReference type="Rhea" id="RHEA-COMP:11060"/>
        <dbReference type="Rhea" id="RHEA-COMP:11605"/>
        <dbReference type="ChEBI" id="CHEBI:15378"/>
        <dbReference type="ChEBI" id="CHEBI:30013"/>
        <dbReference type="ChEBI" id="CHEBI:30616"/>
        <dbReference type="ChEBI" id="CHEBI:61977"/>
        <dbReference type="ChEBI" id="CHEBI:456216"/>
        <dbReference type="EC" id="2.7.11.1"/>
    </reaction>
</comment>
<evidence type="ECO:0000259" key="11">
    <source>
        <dbReference type="PROSITE" id="PS50011"/>
    </source>
</evidence>
<gene>
    <name evidence="14" type="ORF">SAY87_003925</name>
</gene>
<evidence type="ECO:0000256" key="2">
    <source>
        <dbReference type="ARBA" id="ARBA00012513"/>
    </source>
</evidence>
<reference evidence="14 15" key="1">
    <citation type="journal article" date="2023" name="Hortic Res">
        <title>Pangenome of water caltrop reveals structural variations and asymmetric subgenome divergence after allopolyploidization.</title>
        <authorList>
            <person name="Zhang X."/>
            <person name="Chen Y."/>
            <person name="Wang L."/>
            <person name="Yuan Y."/>
            <person name="Fang M."/>
            <person name="Shi L."/>
            <person name="Lu R."/>
            <person name="Comes H.P."/>
            <person name="Ma Y."/>
            <person name="Chen Y."/>
            <person name="Huang G."/>
            <person name="Zhou Y."/>
            <person name="Zheng Z."/>
            <person name="Qiu Y."/>
        </authorList>
    </citation>
    <scope>NUCLEOTIDE SEQUENCE [LARGE SCALE GENOMIC DNA]</scope>
    <source>
        <tissue evidence="14">Roots</tissue>
    </source>
</reference>
<dbReference type="InterPro" id="IPR000719">
    <property type="entry name" value="Prot_kinase_dom"/>
</dbReference>